<name>A0A1Z5RAY9_SORBI</name>
<proteinExistence type="predicted"/>
<accession>A0A1Z5RAY9</accession>
<evidence type="ECO:0000313" key="1">
    <source>
        <dbReference type="EMBL" id="OQU80605.1"/>
    </source>
</evidence>
<dbReference type="Proteomes" id="UP000000768">
    <property type="component" value="Chromosome 7"/>
</dbReference>
<reference evidence="1 2" key="1">
    <citation type="journal article" date="2009" name="Nature">
        <title>The Sorghum bicolor genome and the diversification of grasses.</title>
        <authorList>
            <person name="Paterson A.H."/>
            <person name="Bowers J.E."/>
            <person name="Bruggmann R."/>
            <person name="Dubchak I."/>
            <person name="Grimwood J."/>
            <person name="Gundlach H."/>
            <person name="Haberer G."/>
            <person name="Hellsten U."/>
            <person name="Mitros T."/>
            <person name="Poliakov A."/>
            <person name="Schmutz J."/>
            <person name="Spannagl M."/>
            <person name="Tang H."/>
            <person name="Wang X."/>
            <person name="Wicker T."/>
            <person name="Bharti A.K."/>
            <person name="Chapman J."/>
            <person name="Feltus F.A."/>
            <person name="Gowik U."/>
            <person name="Grigoriev I.V."/>
            <person name="Lyons E."/>
            <person name="Maher C.A."/>
            <person name="Martis M."/>
            <person name="Narechania A."/>
            <person name="Otillar R.P."/>
            <person name="Penning B.W."/>
            <person name="Salamov A.A."/>
            <person name="Wang Y."/>
            <person name="Zhang L."/>
            <person name="Carpita N.C."/>
            <person name="Freeling M."/>
            <person name="Gingle A.R."/>
            <person name="Hash C.T."/>
            <person name="Keller B."/>
            <person name="Klein P."/>
            <person name="Kresovich S."/>
            <person name="McCann M.C."/>
            <person name="Ming R."/>
            <person name="Peterson D.G."/>
            <person name="Mehboob-ur-Rahman"/>
            <person name="Ware D."/>
            <person name="Westhoff P."/>
            <person name="Mayer K.F."/>
            <person name="Messing J."/>
            <person name="Rokhsar D.S."/>
        </authorList>
    </citation>
    <scope>NUCLEOTIDE SEQUENCE [LARGE SCALE GENOMIC DNA]</scope>
    <source>
        <strain evidence="2">cv. BTx623</strain>
    </source>
</reference>
<dbReference type="InParanoid" id="A0A1Z5RAY9"/>
<protein>
    <submittedName>
        <fullName evidence="1">Uncharacterized protein</fullName>
    </submittedName>
</protein>
<reference evidence="2" key="2">
    <citation type="journal article" date="2018" name="Plant J.">
        <title>The Sorghum bicolor reference genome: improved assembly, gene annotations, a transcriptome atlas, and signatures of genome organization.</title>
        <authorList>
            <person name="McCormick R.F."/>
            <person name="Truong S.K."/>
            <person name="Sreedasyam A."/>
            <person name="Jenkins J."/>
            <person name="Shu S."/>
            <person name="Sims D."/>
            <person name="Kennedy M."/>
            <person name="Amirebrahimi M."/>
            <person name="Weers B.D."/>
            <person name="McKinley B."/>
            <person name="Mattison A."/>
            <person name="Morishige D.T."/>
            <person name="Grimwood J."/>
            <person name="Schmutz J."/>
            <person name="Mullet J.E."/>
        </authorList>
    </citation>
    <scope>NUCLEOTIDE SEQUENCE [LARGE SCALE GENOMIC DNA]</scope>
    <source>
        <strain evidence="2">cv. BTx623</strain>
    </source>
</reference>
<dbReference type="AlphaFoldDB" id="A0A1Z5RAY9"/>
<evidence type="ECO:0000313" key="2">
    <source>
        <dbReference type="Proteomes" id="UP000000768"/>
    </source>
</evidence>
<gene>
    <name evidence="1" type="ORF">SORBI_3007G149950</name>
</gene>
<sequence>MNGGTVGDGAGHCRAVRRERPPVVRTEAVNTDDYSIRSIAEGKVIFFSLARENGAVDPRGLGKRVRYSVPSVVPRGEKVPSLPI</sequence>
<keyword evidence="2" id="KW-1185">Reference proteome</keyword>
<organism evidence="1 2">
    <name type="scientific">Sorghum bicolor</name>
    <name type="common">Sorghum</name>
    <name type="synonym">Sorghum vulgare</name>
    <dbReference type="NCBI Taxonomy" id="4558"/>
    <lineage>
        <taxon>Eukaryota</taxon>
        <taxon>Viridiplantae</taxon>
        <taxon>Streptophyta</taxon>
        <taxon>Embryophyta</taxon>
        <taxon>Tracheophyta</taxon>
        <taxon>Spermatophyta</taxon>
        <taxon>Magnoliopsida</taxon>
        <taxon>Liliopsida</taxon>
        <taxon>Poales</taxon>
        <taxon>Poaceae</taxon>
        <taxon>PACMAD clade</taxon>
        <taxon>Panicoideae</taxon>
        <taxon>Andropogonodae</taxon>
        <taxon>Andropogoneae</taxon>
        <taxon>Sorghinae</taxon>
        <taxon>Sorghum</taxon>
    </lineage>
</organism>
<dbReference type="EMBL" id="CM000766">
    <property type="protein sequence ID" value="OQU80605.1"/>
    <property type="molecule type" value="Genomic_DNA"/>
</dbReference>
<dbReference type="Gramene" id="OQU80605">
    <property type="protein sequence ID" value="OQU80605"/>
    <property type="gene ID" value="SORBI_3007G149950"/>
</dbReference>